<feature type="transmembrane region" description="Helical" evidence="1">
    <location>
        <begin position="192"/>
        <end position="214"/>
    </location>
</feature>
<feature type="transmembrane region" description="Helical" evidence="1">
    <location>
        <begin position="151"/>
        <end position="172"/>
    </location>
</feature>
<accession>A0A914PVU9</accession>
<feature type="transmembrane region" description="Helical" evidence="1">
    <location>
        <begin position="16"/>
        <end position="36"/>
    </location>
</feature>
<keyword evidence="1" id="KW-1133">Transmembrane helix</keyword>
<dbReference type="InterPro" id="IPR019425">
    <property type="entry name" value="7TM_GPCR_serpentine_rcpt_Srt"/>
</dbReference>
<feature type="transmembrane region" description="Helical" evidence="1">
    <location>
        <begin position="94"/>
        <end position="117"/>
    </location>
</feature>
<evidence type="ECO:0000313" key="3">
    <source>
        <dbReference type="WBParaSite" id="PDA_v2.g20461.t1"/>
    </source>
</evidence>
<evidence type="ECO:0000313" key="2">
    <source>
        <dbReference type="Proteomes" id="UP000887578"/>
    </source>
</evidence>
<dbReference type="Proteomes" id="UP000887578">
    <property type="component" value="Unplaced"/>
</dbReference>
<dbReference type="SUPFAM" id="SSF81321">
    <property type="entry name" value="Family A G protein-coupled receptor-like"/>
    <property type="match status" value="1"/>
</dbReference>
<dbReference type="PANTHER" id="PTHR23021:SF11">
    <property type="entry name" value="SERPENTINE RECEPTOR, CLASS T"/>
    <property type="match status" value="1"/>
</dbReference>
<reference evidence="3" key="1">
    <citation type="submission" date="2022-11" db="UniProtKB">
        <authorList>
            <consortium name="WormBaseParasite"/>
        </authorList>
    </citation>
    <scope>IDENTIFICATION</scope>
</reference>
<feature type="transmembrane region" description="Helical" evidence="1">
    <location>
        <begin position="220"/>
        <end position="243"/>
    </location>
</feature>
<dbReference type="AlphaFoldDB" id="A0A914PVU9"/>
<dbReference type="Pfam" id="PF10321">
    <property type="entry name" value="7TM_GPCR_Srt"/>
    <property type="match status" value="1"/>
</dbReference>
<sequence length="277" mass="32121">MAQKEFRKFSSYKIQLYLGILDVACIFFNSILSGYWSKSGEIFCTHQKSSYIIGCIATALWAGTCATCMILGFNRIIEILFPKLSVKLFRGCRTYFWLAIPTVYMIYFAFFTNPLLFSSTSYAMFFDPYVNIDRFQIPVGTPKHENISHTINNILVIAVILIAYLCLCLIMLLKNHIDHDTNDMSYIQKQTFIQVTIICFFKMSAAAIYVYMQFFYTPDWLVITGQITWQTSHGVVGLIYLFLNTNMRDAVYTKIFKCWKPTTQTKPTFIRATNSKY</sequence>
<feature type="transmembrane region" description="Helical" evidence="1">
    <location>
        <begin position="51"/>
        <end position="73"/>
    </location>
</feature>
<keyword evidence="2" id="KW-1185">Reference proteome</keyword>
<name>A0A914PVU9_9BILA</name>
<proteinExistence type="predicted"/>
<organism evidence="2 3">
    <name type="scientific">Panagrolaimus davidi</name>
    <dbReference type="NCBI Taxonomy" id="227884"/>
    <lineage>
        <taxon>Eukaryota</taxon>
        <taxon>Metazoa</taxon>
        <taxon>Ecdysozoa</taxon>
        <taxon>Nematoda</taxon>
        <taxon>Chromadorea</taxon>
        <taxon>Rhabditida</taxon>
        <taxon>Tylenchina</taxon>
        <taxon>Panagrolaimomorpha</taxon>
        <taxon>Panagrolaimoidea</taxon>
        <taxon>Panagrolaimidae</taxon>
        <taxon>Panagrolaimus</taxon>
    </lineage>
</organism>
<keyword evidence="1" id="KW-0812">Transmembrane</keyword>
<protein>
    <submittedName>
        <fullName evidence="3">7TM GPCR serpentine receptor class x (Srx) domain-containing protein</fullName>
    </submittedName>
</protein>
<dbReference type="PANTHER" id="PTHR23021">
    <property type="entry name" value="SERPENTINE RECEPTOR, CLASS T"/>
    <property type="match status" value="1"/>
</dbReference>
<keyword evidence="1" id="KW-0472">Membrane</keyword>
<evidence type="ECO:0000256" key="1">
    <source>
        <dbReference type="SAM" id="Phobius"/>
    </source>
</evidence>
<dbReference type="WBParaSite" id="PDA_v2.g20461.t1">
    <property type="protein sequence ID" value="PDA_v2.g20461.t1"/>
    <property type="gene ID" value="PDA_v2.g20461"/>
</dbReference>